<dbReference type="InterPro" id="IPR018062">
    <property type="entry name" value="HTH_AraC-typ_CS"/>
</dbReference>
<gene>
    <name evidence="6" type="ORF">APQ14_04700</name>
</gene>
<evidence type="ECO:0000256" key="3">
    <source>
        <dbReference type="ARBA" id="ARBA00023159"/>
    </source>
</evidence>
<reference evidence="6 7" key="1">
    <citation type="submission" date="2015-11" db="EMBL/GenBank/DDBJ databases">
        <title>Draft WGS of Vibrio toranzoniae.</title>
        <authorList>
            <person name="Lasa A."/>
            <person name="Romalde J.L."/>
        </authorList>
    </citation>
    <scope>NUCLEOTIDE SEQUENCE [LARGE SCALE GENOMIC DNA]</scope>
    <source>
        <strain evidence="6 7">Vb 10.8</strain>
    </source>
</reference>
<protein>
    <submittedName>
        <fullName evidence="6">Transcriptional regulator</fullName>
    </submittedName>
</protein>
<evidence type="ECO:0000259" key="5">
    <source>
        <dbReference type="PROSITE" id="PS01124"/>
    </source>
</evidence>
<dbReference type="AlphaFoldDB" id="A0A120DH21"/>
<keyword evidence="3" id="KW-0010">Activator</keyword>
<evidence type="ECO:0000313" key="7">
    <source>
        <dbReference type="Proteomes" id="UP000057389"/>
    </source>
</evidence>
<dbReference type="EMBL" id="LMXU01000009">
    <property type="protein sequence ID" value="KWU01775.1"/>
    <property type="molecule type" value="Genomic_DNA"/>
</dbReference>
<dbReference type="PANTHER" id="PTHR46796">
    <property type="entry name" value="HTH-TYPE TRANSCRIPTIONAL ACTIVATOR RHAS-RELATED"/>
    <property type="match status" value="1"/>
</dbReference>
<keyword evidence="1" id="KW-0805">Transcription regulation</keyword>
<evidence type="ECO:0000313" key="6">
    <source>
        <dbReference type="EMBL" id="KWU01775.1"/>
    </source>
</evidence>
<comment type="caution">
    <text evidence="6">The sequence shown here is derived from an EMBL/GenBank/DDBJ whole genome shotgun (WGS) entry which is preliminary data.</text>
</comment>
<dbReference type="Pfam" id="PF02311">
    <property type="entry name" value="AraC_binding"/>
    <property type="match status" value="1"/>
</dbReference>
<name>A0A120DH21_9VIBR</name>
<feature type="domain" description="HTH araC/xylS-type" evidence="5">
    <location>
        <begin position="172"/>
        <end position="269"/>
    </location>
</feature>
<accession>A0A120DH21</accession>
<sequence length="271" mass="31293">MAKDRTVAFKQSTLLPNIEIRIADKSSACYDAHSHDEFSFGVIQQGAAHYRNLGSQHQIGRGDIVTINPSDIHSCNPVTVSWSYNMLFVDTHWMGNIQQQITGDRQYDYCAFLHDYEKGGEVRNSFQKLYTSLVNGHSYLEAETHFYDFIEECLQQSNTNTLRTTSVLPHLQRVKEKLFDNVEYNLRLSEIAEEVGVSQYHLIRSFKQFYGLSPHAYLLDERIKRAKSMLKTGQTIVDTSNALGFSDQAHFQRNFKRRVAVTPRVYQSFFL</sequence>
<dbReference type="Pfam" id="PF12833">
    <property type="entry name" value="HTH_18"/>
    <property type="match status" value="1"/>
</dbReference>
<dbReference type="GO" id="GO:0043565">
    <property type="term" value="F:sequence-specific DNA binding"/>
    <property type="evidence" value="ECO:0007669"/>
    <property type="project" value="InterPro"/>
</dbReference>
<dbReference type="SUPFAM" id="SSF51215">
    <property type="entry name" value="Regulatory protein AraC"/>
    <property type="match status" value="1"/>
</dbReference>
<organism evidence="6 7">
    <name type="scientific">Vibrio toranzoniae</name>
    <dbReference type="NCBI Taxonomy" id="1194427"/>
    <lineage>
        <taxon>Bacteria</taxon>
        <taxon>Pseudomonadati</taxon>
        <taxon>Pseudomonadota</taxon>
        <taxon>Gammaproteobacteria</taxon>
        <taxon>Vibrionales</taxon>
        <taxon>Vibrionaceae</taxon>
        <taxon>Vibrio</taxon>
    </lineage>
</organism>
<dbReference type="InterPro" id="IPR050204">
    <property type="entry name" value="AraC_XylS_family_regulators"/>
</dbReference>
<dbReference type="GO" id="GO:0003700">
    <property type="term" value="F:DNA-binding transcription factor activity"/>
    <property type="evidence" value="ECO:0007669"/>
    <property type="project" value="InterPro"/>
</dbReference>
<dbReference type="InterPro" id="IPR037923">
    <property type="entry name" value="HTH-like"/>
</dbReference>
<keyword evidence="7" id="KW-1185">Reference proteome</keyword>
<dbReference type="Gene3D" id="1.10.10.60">
    <property type="entry name" value="Homeodomain-like"/>
    <property type="match status" value="2"/>
</dbReference>
<dbReference type="OrthoDB" id="9809338at2"/>
<evidence type="ECO:0000256" key="2">
    <source>
        <dbReference type="ARBA" id="ARBA00023125"/>
    </source>
</evidence>
<proteinExistence type="predicted"/>
<dbReference type="InterPro" id="IPR003313">
    <property type="entry name" value="AraC-bd"/>
</dbReference>
<keyword evidence="2" id="KW-0238">DNA-binding</keyword>
<evidence type="ECO:0000256" key="4">
    <source>
        <dbReference type="ARBA" id="ARBA00023163"/>
    </source>
</evidence>
<keyword evidence="4" id="KW-0804">Transcription</keyword>
<dbReference type="PANTHER" id="PTHR46796:SF2">
    <property type="entry name" value="TRANSCRIPTIONAL REGULATORY PROTEIN"/>
    <property type="match status" value="1"/>
</dbReference>
<dbReference type="SMART" id="SM00342">
    <property type="entry name" value="HTH_ARAC"/>
    <property type="match status" value="1"/>
</dbReference>
<dbReference type="PROSITE" id="PS00041">
    <property type="entry name" value="HTH_ARAC_FAMILY_1"/>
    <property type="match status" value="1"/>
</dbReference>
<dbReference type="SUPFAM" id="SSF46689">
    <property type="entry name" value="Homeodomain-like"/>
    <property type="match status" value="2"/>
</dbReference>
<evidence type="ECO:0000256" key="1">
    <source>
        <dbReference type="ARBA" id="ARBA00023015"/>
    </source>
</evidence>
<dbReference type="InterPro" id="IPR009057">
    <property type="entry name" value="Homeodomain-like_sf"/>
</dbReference>
<dbReference type="RefSeq" id="WP_060467589.1">
    <property type="nucleotide sequence ID" value="NZ_AP025514.1"/>
</dbReference>
<dbReference type="Proteomes" id="UP000057389">
    <property type="component" value="Unassembled WGS sequence"/>
</dbReference>
<dbReference type="GeneID" id="300178264"/>
<dbReference type="InterPro" id="IPR018060">
    <property type="entry name" value="HTH_AraC"/>
</dbReference>
<dbReference type="PROSITE" id="PS01124">
    <property type="entry name" value="HTH_ARAC_FAMILY_2"/>
    <property type="match status" value="1"/>
</dbReference>